<reference evidence="2" key="1">
    <citation type="journal article" date="2019" name="Int. J. Syst. Evol. Microbiol.">
        <title>The Global Catalogue of Microorganisms (GCM) 10K type strain sequencing project: providing services to taxonomists for standard genome sequencing and annotation.</title>
        <authorList>
            <consortium name="The Broad Institute Genomics Platform"/>
            <consortium name="The Broad Institute Genome Sequencing Center for Infectious Disease"/>
            <person name="Wu L."/>
            <person name="Ma J."/>
        </authorList>
    </citation>
    <scope>NUCLEOTIDE SEQUENCE [LARGE SCALE GENOMIC DNA]</scope>
    <source>
        <strain evidence="2">CGMCC 4.7393</strain>
    </source>
</reference>
<organism evidence="1 2">
    <name type="scientific">Rufibacter roseus</name>
    <dbReference type="NCBI Taxonomy" id="1567108"/>
    <lineage>
        <taxon>Bacteria</taxon>
        <taxon>Pseudomonadati</taxon>
        <taxon>Bacteroidota</taxon>
        <taxon>Cytophagia</taxon>
        <taxon>Cytophagales</taxon>
        <taxon>Hymenobacteraceae</taxon>
        <taxon>Rufibacter</taxon>
    </lineage>
</organism>
<evidence type="ECO:0000313" key="1">
    <source>
        <dbReference type="EMBL" id="MFC6999710.1"/>
    </source>
</evidence>
<dbReference type="Pfam" id="PF19841">
    <property type="entry name" value="GldN"/>
    <property type="match status" value="1"/>
</dbReference>
<evidence type="ECO:0000313" key="2">
    <source>
        <dbReference type="Proteomes" id="UP001596405"/>
    </source>
</evidence>
<proteinExistence type="predicted"/>
<keyword evidence="2" id="KW-1185">Reference proteome</keyword>
<accession>A0ABW2DPP1</accession>
<sequence>MDGIESGALSPLAIDYNTNTVKAISKERIEELMITPLPPEQQEDAWTGEKRTHYRKAAHDFRFLILDISKKEGKTDKINYAALGYMHPESSVPVIAFYVAYPDLEKLLDQNKILWYSNSGPFLLKDQVLHTPDTYMSATLDSYFPEGTFGFYFQVTRNKKGYPDKLQQYSRQDFALVKEEPIEQYSFSGKEGEVLYMTTALAQEKYSAEDILDIRTTVAEARTQAKSSAPPKNLMVYLTDEIILNHPDNAHLHNNGQELPTLLLNAAKNGQLNIYSSDSLSRKMTIAELSKSLKLESEGLILGDETQEEVSEELELLGAQLTIVPITWQVYFNRKGIETKRVPYAIGIVAPSNLFPYGLEKSIAYFSFEEVYHLLKQTPQAKYSNPVPGHVLNDLLQQNFVSFFYKATPLRVASPKKKKYPLIKI</sequence>
<gene>
    <name evidence="1" type="ORF">ACFQHR_18895</name>
</gene>
<name>A0ABW2DPP1_9BACT</name>
<dbReference type="RefSeq" id="WP_066620816.1">
    <property type="nucleotide sequence ID" value="NZ_JBHSYQ010000016.1"/>
</dbReference>
<dbReference type="Proteomes" id="UP001596405">
    <property type="component" value="Unassembled WGS sequence"/>
</dbReference>
<protein>
    <submittedName>
        <fullName evidence="1">Uncharacterized protein</fullName>
    </submittedName>
</protein>
<comment type="caution">
    <text evidence="1">The sequence shown here is derived from an EMBL/GenBank/DDBJ whole genome shotgun (WGS) entry which is preliminary data.</text>
</comment>
<dbReference type="EMBL" id="JBHSYQ010000016">
    <property type="protein sequence ID" value="MFC6999710.1"/>
    <property type="molecule type" value="Genomic_DNA"/>
</dbReference>
<dbReference type="InterPro" id="IPR019847">
    <property type="entry name" value="Gliding_motility_assoc_GldN"/>
</dbReference>